<dbReference type="EMBL" id="VYYT01000333">
    <property type="protein sequence ID" value="KAK2742071.1"/>
    <property type="molecule type" value="Genomic_DNA"/>
</dbReference>
<feature type="compositionally biased region" description="Basic and acidic residues" evidence="1">
    <location>
        <begin position="310"/>
        <end position="319"/>
    </location>
</feature>
<comment type="caution">
    <text evidence="2">The sequence shown here is derived from an EMBL/GenBank/DDBJ whole genome shotgun (WGS) entry which is preliminary data.</text>
</comment>
<feature type="region of interest" description="Disordered" evidence="1">
    <location>
        <begin position="78"/>
        <end position="97"/>
    </location>
</feature>
<proteinExistence type="predicted"/>
<gene>
    <name evidence="2" type="ORF">CKAH01_01498</name>
</gene>
<keyword evidence="3" id="KW-1185">Reference proteome</keyword>
<reference evidence="2" key="1">
    <citation type="submission" date="2023-02" db="EMBL/GenBank/DDBJ databases">
        <title>Colletotrichum kahawae CIFC_Que2 genome sequencing and assembly.</title>
        <authorList>
            <person name="Baroncelli R."/>
        </authorList>
    </citation>
    <scope>NUCLEOTIDE SEQUENCE</scope>
    <source>
        <strain evidence="2">CIFC_Que2</strain>
    </source>
</reference>
<accession>A0AAE0D2N4</accession>
<dbReference type="AlphaFoldDB" id="A0AAE0D2N4"/>
<feature type="region of interest" description="Disordered" evidence="1">
    <location>
        <begin position="270"/>
        <end position="319"/>
    </location>
</feature>
<organism evidence="2 3">
    <name type="scientific">Colletotrichum kahawae</name>
    <name type="common">Coffee berry disease fungus</name>
    <dbReference type="NCBI Taxonomy" id="34407"/>
    <lineage>
        <taxon>Eukaryota</taxon>
        <taxon>Fungi</taxon>
        <taxon>Dikarya</taxon>
        <taxon>Ascomycota</taxon>
        <taxon>Pezizomycotina</taxon>
        <taxon>Sordariomycetes</taxon>
        <taxon>Hypocreomycetidae</taxon>
        <taxon>Glomerellales</taxon>
        <taxon>Glomerellaceae</taxon>
        <taxon>Colletotrichum</taxon>
        <taxon>Colletotrichum gloeosporioides species complex</taxon>
    </lineage>
</organism>
<name>A0AAE0D2N4_COLKA</name>
<evidence type="ECO:0000313" key="3">
    <source>
        <dbReference type="Proteomes" id="UP001281614"/>
    </source>
</evidence>
<sequence length="319" mass="34137">MQAQNLFLAGQTSGSVRGTPPGAVTTGTAGKCYHACCIAARSPIMEHNLGAALQKFGQCLGKWYPYSVKCRGPKAVSWEPSSPIRPPSGIGRSTPARHSRALPSHLPCRLHWPAFLSGSGGVFSVVAGTSFPYRRGSPAPRPGATALALFSKDALKVKELDLLPCMGLSMEPSSATNHEPRCRGANLRAGLPRIAPFFRVSVPQVETRENDDSGCSPPLFGPVRQGTPRGVGWLTSMILPSTVPRSATHLQSPEDTCRVIRVPYPHPHCPVRARPLTPGTRPPPGRVPIPSHLRERSRALAPEEDGLGARNEKELPDTA</sequence>
<evidence type="ECO:0000313" key="2">
    <source>
        <dbReference type="EMBL" id="KAK2742071.1"/>
    </source>
</evidence>
<evidence type="ECO:0000256" key="1">
    <source>
        <dbReference type="SAM" id="MobiDB-lite"/>
    </source>
</evidence>
<protein>
    <submittedName>
        <fullName evidence="2">Uncharacterized protein</fullName>
    </submittedName>
</protein>
<dbReference type="Proteomes" id="UP001281614">
    <property type="component" value="Unassembled WGS sequence"/>
</dbReference>